<dbReference type="Gene3D" id="3.50.7.10">
    <property type="entry name" value="GroEL"/>
    <property type="match status" value="1"/>
</dbReference>
<evidence type="ECO:0000256" key="1">
    <source>
        <dbReference type="SAM" id="Phobius"/>
    </source>
</evidence>
<dbReference type="AlphaFoldDB" id="A0A1G6WBV7"/>
<name>A0A1G6WBV7_9ACTN</name>
<keyword evidence="1" id="KW-0812">Transmembrane</keyword>
<dbReference type="SUPFAM" id="SSF52029">
    <property type="entry name" value="GroEL apical domain-like"/>
    <property type="match status" value="1"/>
</dbReference>
<evidence type="ECO:0000313" key="3">
    <source>
        <dbReference type="Proteomes" id="UP000198546"/>
    </source>
</evidence>
<evidence type="ECO:0000313" key="2">
    <source>
        <dbReference type="EMBL" id="SDD63163.1"/>
    </source>
</evidence>
<dbReference type="EMBL" id="LT629688">
    <property type="protein sequence ID" value="SDD63163.1"/>
    <property type="molecule type" value="Genomic_DNA"/>
</dbReference>
<proteinExistence type="predicted"/>
<dbReference type="RefSeq" id="WP_157677018.1">
    <property type="nucleotide sequence ID" value="NZ_LT629688.1"/>
</dbReference>
<keyword evidence="1" id="KW-1133">Transmembrane helix</keyword>
<dbReference type="Proteomes" id="UP000198546">
    <property type="component" value="Chromosome i"/>
</dbReference>
<gene>
    <name evidence="2" type="ORF">SAMN04489747_1398</name>
</gene>
<keyword evidence="3" id="KW-1185">Reference proteome</keyword>
<reference evidence="2 3" key="1">
    <citation type="submission" date="2016-10" db="EMBL/GenBank/DDBJ databases">
        <authorList>
            <person name="de Groot N.N."/>
        </authorList>
    </citation>
    <scope>NUCLEOTIDE SEQUENCE [LARGE SCALE GENOMIC DNA]</scope>
    <source>
        <strain evidence="2 3">MON 2.2</strain>
    </source>
</reference>
<keyword evidence="1" id="KW-0472">Membrane</keyword>
<accession>A0A1G6WBV7</accession>
<dbReference type="InterPro" id="IPR027409">
    <property type="entry name" value="GroEL-like_apical_dom_sf"/>
</dbReference>
<dbReference type="STRING" id="675864.SAMN04489747_1398"/>
<protein>
    <submittedName>
        <fullName evidence="2">Uncharacterized protein</fullName>
    </submittedName>
</protein>
<sequence length="229" mass="24347">MPSWVFWLVVVAIAGVAVIVVGALRDRHVTEARRRELTSPPDRAVPGPGGDAVPHYLTDLDAGRPPADAAPTDLSPAERATLERELRTATEVPVGTAAPGFVTDTATGRAVLDHPRVLVCRDPVTSLRALLAFLEPSLREQRPCVVVAPEVHRDVLRTLEVNRLQRRLPVLVLVADGTSRAALSAATGAEPVPAADLQSGWIPPGAVGTCARLVSDRRRSWVVGAVDTT</sequence>
<feature type="transmembrane region" description="Helical" evidence="1">
    <location>
        <begin position="6"/>
        <end position="24"/>
    </location>
</feature>
<dbReference type="OrthoDB" id="3828155at2"/>
<organism evidence="2 3">
    <name type="scientific">Auraticoccus monumenti</name>
    <dbReference type="NCBI Taxonomy" id="675864"/>
    <lineage>
        <taxon>Bacteria</taxon>
        <taxon>Bacillati</taxon>
        <taxon>Actinomycetota</taxon>
        <taxon>Actinomycetes</taxon>
        <taxon>Propionibacteriales</taxon>
        <taxon>Propionibacteriaceae</taxon>
        <taxon>Auraticoccus</taxon>
    </lineage>
</organism>